<evidence type="ECO:0000313" key="2">
    <source>
        <dbReference type="EMBL" id="CAJ2507808.1"/>
    </source>
</evidence>
<keyword evidence="3" id="KW-1185">Reference proteome</keyword>
<sequence>MDYPCLPFTTRALGARGTPRDAHQASDFTALLPASHRTEADHIVAPQADSDFLKVELLVKRLNAVQDWLWVCGRPMPPRPLHHQVLINRDITITENPELHLVWHKHRIFLKPIPSWLLEPDVWTERILPNPELARCARGFLFSYTALIAYESDFRMAKEKGLFPLEVNWENWKQLSREILSNHCYATVNPRYWYGELRLSRLNKVYRLRKGWLLRGYSKVAAHTVYVDLIRDNFGALATILGYVVIVLTAMQVGLGTDRLQSDGAFQSVSYGFTVFSIIAPLVAGVGIIIGVLAMFVSNWIVTKDYEGKRFREMGVEPYWRNEPGKAIAVSSIKDSSQGSDGHGGGV</sequence>
<dbReference type="AlphaFoldDB" id="A0AAI8VHC9"/>
<keyword evidence="1" id="KW-0472">Membrane</keyword>
<dbReference type="Pfam" id="PF20246">
    <property type="entry name" value="DUF6601"/>
    <property type="match status" value="1"/>
</dbReference>
<accession>A0AAI8VHC9</accession>
<dbReference type="EMBL" id="CAUWAG010000010">
    <property type="protein sequence ID" value="CAJ2507808.1"/>
    <property type="molecule type" value="Genomic_DNA"/>
</dbReference>
<keyword evidence="1" id="KW-1133">Transmembrane helix</keyword>
<reference evidence="2" key="1">
    <citation type="submission" date="2023-10" db="EMBL/GenBank/DDBJ databases">
        <authorList>
            <person name="Hackl T."/>
        </authorList>
    </citation>
    <scope>NUCLEOTIDE SEQUENCE</scope>
</reference>
<feature type="transmembrane region" description="Helical" evidence="1">
    <location>
        <begin position="275"/>
        <end position="302"/>
    </location>
</feature>
<evidence type="ECO:0000313" key="3">
    <source>
        <dbReference type="Proteomes" id="UP001295740"/>
    </source>
</evidence>
<dbReference type="InterPro" id="IPR046536">
    <property type="entry name" value="DUF6601"/>
</dbReference>
<dbReference type="PANTHER" id="PTHR34414">
    <property type="entry name" value="HET DOMAIN-CONTAINING PROTEIN-RELATED"/>
    <property type="match status" value="1"/>
</dbReference>
<feature type="transmembrane region" description="Helical" evidence="1">
    <location>
        <begin position="234"/>
        <end position="255"/>
    </location>
</feature>
<proteinExistence type="predicted"/>
<gene>
    <name evidence="2" type="ORF">KHLLAP_LOCUS8276</name>
</gene>
<organism evidence="2 3">
    <name type="scientific">Anthostomella pinea</name>
    <dbReference type="NCBI Taxonomy" id="933095"/>
    <lineage>
        <taxon>Eukaryota</taxon>
        <taxon>Fungi</taxon>
        <taxon>Dikarya</taxon>
        <taxon>Ascomycota</taxon>
        <taxon>Pezizomycotina</taxon>
        <taxon>Sordariomycetes</taxon>
        <taxon>Xylariomycetidae</taxon>
        <taxon>Xylariales</taxon>
        <taxon>Xylariaceae</taxon>
        <taxon>Anthostomella</taxon>
    </lineage>
</organism>
<dbReference type="PANTHER" id="PTHR34414:SF1">
    <property type="entry name" value="SUBTILISIN-LIKE SERINE PROTEASE"/>
    <property type="match status" value="1"/>
</dbReference>
<keyword evidence="1" id="KW-0812">Transmembrane</keyword>
<name>A0AAI8VHC9_9PEZI</name>
<comment type="caution">
    <text evidence="2">The sequence shown here is derived from an EMBL/GenBank/DDBJ whole genome shotgun (WGS) entry which is preliminary data.</text>
</comment>
<protein>
    <submittedName>
        <fullName evidence="2">Uu.00g089940.m01.CDS01</fullName>
    </submittedName>
</protein>
<evidence type="ECO:0000256" key="1">
    <source>
        <dbReference type="SAM" id="Phobius"/>
    </source>
</evidence>
<dbReference type="Proteomes" id="UP001295740">
    <property type="component" value="Unassembled WGS sequence"/>
</dbReference>